<dbReference type="InterPro" id="IPR050266">
    <property type="entry name" value="AB_hydrolase_sf"/>
</dbReference>
<keyword evidence="3" id="KW-1185">Reference proteome</keyword>
<dbReference type="Pfam" id="PF00561">
    <property type="entry name" value="Abhydrolase_1"/>
    <property type="match status" value="1"/>
</dbReference>
<organism evidence="2 3">
    <name type="scientific">Brevibacillus gelatini</name>
    <dbReference type="NCBI Taxonomy" id="1655277"/>
    <lineage>
        <taxon>Bacteria</taxon>
        <taxon>Bacillati</taxon>
        <taxon>Bacillota</taxon>
        <taxon>Bacilli</taxon>
        <taxon>Bacillales</taxon>
        <taxon>Paenibacillaceae</taxon>
        <taxon>Brevibacillus</taxon>
    </lineage>
</organism>
<dbReference type="PANTHER" id="PTHR43798">
    <property type="entry name" value="MONOACYLGLYCEROL LIPASE"/>
    <property type="match status" value="1"/>
</dbReference>
<dbReference type="GO" id="GO:0016787">
    <property type="term" value="F:hydrolase activity"/>
    <property type="evidence" value="ECO:0007669"/>
    <property type="project" value="UniProtKB-KW"/>
</dbReference>
<dbReference type="InterPro" id="IPR000073">
    <property type="entry name" value="AB_hydrolase_1"/>
</dbReference>
<evidence type="ECO:0000313" key="2">
    <source>
        <dbReference type="EMBL" id="RNB54373.1"/>
    </source>
</evidence>
<dbReference type="GO" id="GO:0016020">
    <property type="term" value="C:membrane"/>
    <property type="evidence" value="ECO:0007669"/>
    <property type="project" value="TreeGrafter"/>
</dbReference>
<proteinExistence type="predicted"/>
<feature type="domain" description="AB hydrolase-1" evidence="1">
    <location>
        <begin position="23"/>
        <end position="247"/>
    </location>
</feature>
<dbReference type="PRINTS" id="PR00111">
    <property type="entry name" value="ABHYDROLASE"/>
</dbReference>
<dbReference type="EMBL" id="RHHS01000040">
    <property type="protein sequence ID" value="RNB54373.1"/>
    <property type="molecule type" value="Genomic_DNA"/>
</dbReference>
<dbReference type="SUPFAM" id="SSF53474">
    <property type="entry name" value="alpha/beta-Hydrolases"/>
    <property type="match status" value="1"/>
</dbReference>
<protein>
    <submittedName>
        <fullName evidence="2">Alpha/beta hydrolase</fullName>
    </submittedName>
</protein>
<name>A0A3M8ATM3_9BACL</name>
<accession>A0A3M8ATM3</accession>
<keyword evidence="2" id="KW-0378">Hydrolase</keyword>
<comment type="caution">
    <text evidence="2">The sequence shown here is derived from an EMBL/GenBank/DDBJ whole genome shotgun (WGS) entry which is preliminary data.</text>
</comment>
<dbReference type="RefSeq" id="WP_122905887.1">
    <property type="nucleotide sequence ID" value="NZ_RHHS01000040.1"/>
</dbReference>
<gene>
    <name evidence="2" type="ORF">EDM57_17040</name>
</gene>
<sequence length="270" mass="29519">MRKEAQLTNGVKLAYVEEGTGEPIVLLHGFCGSLNYWDKLVPLLKRSHRVIAVDLRGHGHSSAPDEAYSMERFAEDIALFAAAVGLDKFHLFGHSLGGYITLAFAENYPDKLLGFGLVHSTPYPDDEAAKANRNKGADSIRENGMEPFIKALVPKLFAPQHVASMPAEVQAAKEIGLATSPIGAIQTLYAMRDRKDRNHVLRETTLPVLLVAGAEDQIIPVSKTFTVQKNNVVEALLPEAGHMGMLETPEQLAEAIGGFIEKNRKREPLS</sequence>
<dbReference type="Gene3D" id="3.40.50.1820">
    <property type="entry name" value="alpha/beta hydrolase"/>
    <property type="match status" value="1"/>
</dbReference>
<dbReference type="InterPro" id="IPR029058">
    <property type="entry name" value="AB_hydrolase_fold"/>
</dbReference>
<dbReference type="Proteomes" id="UP000268829">
    <property type="component" value="Unassembled WGS sequence"/>
</dbReference>
<dbReference type="PANTHER" id="PTHR43798:SF33">
    <property type="entry name" value="HYDROLASE, PUTATIVE (AFU_ORTHOLOGUE AFUA_2G14860)-RELATED"/>
    <property type="match status" value="1"/>
</dbReference>
<dbReference type="AlphaFoldDB" id="A0A3M8ATM3"/>
<evidence type="ECO:0000259" key="1">
    <source>
        <dbReference type="Pfam" id="PF00561"/>
    </source>
</evidence>
<evidence type="ECO:0000313" key="3">
    <source>
        <dbReference type="Proteomes" id="UP000268829"/>
    </source>
</evidence>
<reference evidence="2 3" key="1">
    <citation type="submission" date="2018-10" db="EMBL/GenBank/DDBJ databases">
        <title>Phylogenomics of Brevibacillus.</title>
        <authorList>
            <person name="Dunlap C."/>
        </authorList>
    </citation>
    <scope>NUCLEOTIDE SEQUENCE [LARGE SCALE GENOMIC DNA]</scope>
    <source>
        <strain evidence="2 3">DSM 100115</strain>
    </source>
</reference>
<dbReference type="OrthoDB" id="252464at2"/>